<comment type="caution">
    <text evidence="2">The sequence shown here is derived from an EMBL/GenBank/DDBJ whole genome shotgun (WGS) entry which is preliminary data.</text>
</comment>
<evidence type="ECO:0000313" key="3">
    <source>
        <dbReference type="Proteomes" id="UP000593566"/>
    </source>
</evidence>
<keyword evidence="3" id="KW-1185">Reference proteome</keyword>
<dbReference type="Proteomes" id="UP000593566">
    <property type="component" value="Unassembled WGS sequence"/>
</dbReference>
<gene>
    <name evidence="2" type="ORF">HO133_007278</name>
</gene>
<dbReference type="GeneID" id="59335677"/>
<evidence type="ECO:0000256" key="1">
    <source>
        <dbReference type="SAM" id="SignalP"/>
    </source>
</evidence>
<proteinExistence type="predicted"/>
<organism evidence="2 3">
    <name type="scientific">Letharia lupina</name>
    <dbReference type="NCBI Taxonomy" id="560253"/>
    <lineage>
        <taxon>Eukaryota</taxon>
        <taxon>Fungi</taxon>
        <taxon>Dikarya</taxon>
        <taxon>Ascomycota</taxon>
        <taxon>Pezizomycotina</taxon>
        <taxon>Lecanoromycetes</taxon>
        <taxon>OSLEUM clade</taxon>
        <taxon>Lecanoromycetidae</taxon>
        <taxon>Lecanorales</taxon>
        <taxon>Lecanorineae</taxon>
        <taxon>Parmeliaceae</taxon>
        <taxon>Letharia</taxon>
    </lineage>
</organism>
<feature type="chain" id="PRO_5034954377" evidence="1">
    <location>
        <begin position="21"/>
        <end position="144"/>
    </location>
</feature>
<dbReference type="AlphaFoldDB" id="A0A8H6FIL3"/>
<sequence>MHSLTFVNSIFLALSAGTLAQNTSASNPQASNMIITVSDGLNCNQNGTGINFTTPLLYNVQTTNFDNNSMQILSYSLSRATTLQEQLDFSGPTRGMGTVNGDPEQCTLFHETTSPNSNGNTLVANQCYGLLLGPAECLRFFVHS</sequence>
<name>A0A8H6FIL3_9LECA</name>
<reference evidence="2 3" key="1">
    <citation type="journal article" date="2020" name="Genomics">
        <title>Complete, high-quality genomes from long-read metagenomic sequencing of two wolf lichen thalli reveals enigmatic genome architecture.</title>
        <authorList>
            <person name="McKenzie S.K."/>
            <person name="Walston R.F."/>
            <person name="Allen J.L."/>
        </authorList>
    </citation>
    <scope>NUCLEOTIDE SEQUENCE [LARGE SCALE GENOMIC DNA]</scope>
    <source>
        <strain evidence="2">WasteWater1</strain>
    </source>
</reference>
<keyword evidence="1" id="KW-0732">Signal</keyword>
<dbReference type="RefSeq" id="XP_037156804.1">
    <property type="nucleotide sequence ID" value="XM_037298169.1"/>
</dbReference>
<feature type="signal peptide" evidence="1">
    <location>
        <begin position="1"/>
        <end position="20"/>
    </location>
</feature>
<accession>A0A8H6FIL3</accession>
<evidence type="ECO:0000313" key="2">
    <source>
        <dbReference type="EMBL" id="KAF6229162.1"/>
    </source>
</evidence>
<protein>
    <submittedName>
        <fullName evidence="2">Uncharacterized protein</fullName>
    </submittedName>
</protein>
<dbReference type="EMBL" id="JACCJB010000003">
    <property type="protein sequence ID" value="KAF6229162.1"/>
    <property type="molecule type" value="Genomic_DNA"/>
</dbReference>